<dbReference type="Proteomes" id="UP000295818">
    <property type="component" value="Unassembled WGS sequence"/>
</dbReference>
<gene>
    <name evidence="2" type="ORF">EV644_10346</name>
</gene>
<protein>
    <submittedName>
        <fullName evidence="2">Ser/Thr protein kinase RdoA (MazF antagonist)</fullName>
    </submittedName>
</protein>
<comment type="caution">
    <text evidence="2">The sequence shown here is derived from an EMBL/GenBank/DDBJ whole genome shotgun (WGS) entry which is preliminary data.</text>
</comment>
<evidence type="ECO:0000313" key="3">
    <source>
        <dbReference type="Proteomes" id="UP000295818"/>
    </source>
</evidence>
<name>A0ABY2BPG7_9ACTN</name>
<accession>A0ABY2BPG7</accession>
<dbReference type="Pfam" id="PF01636">
    <property type="entry name" value="APH"/>
    <property type="match status" value="1"/>
</dbReference>
<feature type="domain" description="Aminoglycoside phosphotransferase" evidence="1">
    <location>
        <begin position="13"/>
        <end position="206"/>
    </location>
</feature>
<dbReference type="EMBL" id="SLWM01000003">
    <property type="protein sequence ID" value="TCO27350.1"/>
    <property type="molecule type" value="Genomic_DNA"/>
</dbReference>
<sequence>MTHTHHLSTNDQVVTKTYASWSRNEPAREWAALQTIAAAAPTLVPTPLSLSPDEPSLTMSRLPGRPLSGALTPEELAGLEAALRTLWSIPPEDLSPFDLSAFIARTRAGVSAYQGSGIVAEAHAAATDWLSGPPVDLLFEAARPVIGHGDPNLANYLWDGERVRIVDFEDAGRSDLAVELANLVEHISTRATDWTTFVNRFPIDRHRHLTARRLWSIFWLTLLRPGAPSAARNPPDIPTQQALRVLQLLSTT</sequence>
<keyword evidence="2" id="KW-0808">Transferase</keyword>
<reference evidence="2 3" key="1">
    <citation type="journal article" date="2015" name="Stand. Genomic Sci.">
        <title>Genomic Encyclopedia of Bacterial and Archaeal Type Strains, Phase III: the genomes of soil and plant-associated and newly described type strains.</title>
        <authorList>
            <person name="Whitman W.B."/>
            <person name="Woyke T."/>
            <person name="Klenk H.P."/>
            <person name="Zhou Y."/>
            <person name="Lilburn T.G."/>
            <person name="Beck B.J."/>
            <person name="De Vos P."/>
            <person name="Vandamme P."/>
            <person name="Eisen J.A."/>
            <person name="Garrity G."/>
            <person name="Hugenholtz P."/>
            <person name="Kyrpides N.C."/>
        </authorList>
    </citation>
    <scope>NUCLEOTIDE SEQUENCE [LARGE SCALE GENOMIC DNA]</scope>
    <source>
        <strain evidence="2 3">VKM Ac-2538</strain>
    </source>
</reference>
<proteinExistence type="predicted"/>
<evidence type="ECO:0000313" key="2">
    <source>
        <dbReference type="EMBL" id="TCO27350.1"/>
    </source>
</evidence>
<dbReference type="InterPro" id="IPR002575">
    <property type="entry name" value="Aminoglycoside_PTrfase"/>
</dbReference>
<dbReference type="SUPFAM" id="SSF56112">
    <property type="entry name" value="Protein kinase-like (PK-like)"/>
    <property type="match status" value="1"/>
</dbReference>
<dbReference type="InterPro" id="IPR011009">
    <property type="entry name" value="Kinase-like_dom_sf"/>
</dbReference>
<dbReference type="GO" id="GO:0016301">
    <property type="term" value="F:kinase activity"/>
    <property type="evidence" value="ECO:0007669"/>
    <property type="project" value="UniProtKB-KW"/>
</dbReference>
<keyword evidence="2" id="KW-0418">Kinase</keyword>
<dbReference type="Gene3D" id="3.90.1200.10">
    <property type="match status" value="1"/>
</dbReference>
<evidence type="ECO:0000259" key="1">
    <source>
        <dbReference type="Pfam" id="PF01636"/>
    </source>
</evidence>
<organism evidence="2 3">
    <name type="scientific">Kribbella orskensis</name>
    <dbReference type="NCBI Taxonomy" id="2512216"/>
    <lineage>
        <taxon>Bacteria</taxon>
        <taxon>Bacillati</taxon>
        <taxon>Actinomycetota</taxon>
        <taxon>Actinomycetes</taxon>
        <taxon>Propionibacteriales</taxon>
        <taxon>Kribbellaceae</taxon>
        <taxon>Kribbella</taxon>
    </lineage>
</organism>
<keyword evidence="3" id="KW-1185">Reference proteome</keyword>